<proteinExistence type="predicted"/>
<dbReference type="InterPro" id="IPR012334">
    <property type="entry name" value="Pectin_lyas_fold"/>
</dbReference>
<sequence length="370" mass="38692">MPCSCRLTGSSVSLHELQTVNDEPAAPWNDEPRLPKHDIFTLYELVEALTHLSERINVVRDLELRGSPLPTVGRGMSITLYGTCGKRQCKLDAKGRSHIFLVYGGTLTIRNLDLVGGHGGSRPGDFGGLIMLEGGALEMYDSALRDSQAWSGGAVYAGGEARVHLTRCSIRNNQALASAYSAGVAGGGAFFINGSRLTLQSCSTVANGPVVRNGTASQGGAVLCGWGAEVTFRAGEASWNEAAYGGVVKSDWDSVVSFLDGCEVHENKAYAGAVVYSWGSSNVFHHAVLRDNVAAGGGSILAAANPPPRHTHNLEVVEATVNGDPWSSAALCNPSCTTYLANGATANFHSEEHQPARRAALQGGAPGASA</sequence>
<evidence type="ECO:0008006" key="3">
    <source>
        <dbReference type="Google" id="ProtNLM"/>
    </source>
</evidence>
<dbReference type="Proteomes" id="UP001190700">
    <property type="component" value="Unassembled WGS sequence"/>
</dbReference>
<dbReference type="EMBL" id="LGRX02028823">
    <property type="protein sequence ID" value="KAK3247594.1"/>
    <property type="molecule type" value="Genomic_DNA"/>
</dbReference>
<evidence type="ECO:0000313" key="2">
    <source>
        <dbReference type="Proteomes" id="UP001190700"/>
    </source>
</evidence>
<keyword evidence="2" id="KW-1185">Reference proteome</keyword>
<gene>
    <name evidence="1" type="ORF">CYMTET_42912</name>
</gene>
<protein>
    <recommendedName>
        <fullName evidence="3">Right handed beta helix domain-containing protein</fullName>
    </recommendedName>
</protein>
<dbReference type="Gene3D" id="2.160.20.10">
    <property type="entry name" value="Single-stranded right-handed beta-helix, Pectin lyase-like"/>
    <property type="match status" value="1"/>
</dbReference>
<organism evidence="1 2">
    <name type="scientific">Cymbomonas tetramitiformis</name>
    <dbReference type="NCBI Taxonomy" id="36881"/>
    <lineage>
        <taxon>Eukaryota</taxon>
        <taxon>Viridiplantae</taxon>
        <taxon>Chlorophyta</taxon>
        <taxon>Pyramimonadophyceae</taxon>
        <taxon>Pyramimonadales</taxon>
        <taxon>Pyramimonadaceae</taxon>
        <taxon>Cymbomonas</taxon>
    </lineage>
</organism>
<reference evidence="1 2" key="1">
    <citation type="journal article" date="2015" name="Genome Biol. Evol.">
        <title>Comparative Genomics of a Bacterivorous Green Alga Reveals Evolutionary Causalities and Consequences of Phago-Mixotrophic Mode of Nutrition.</title>
        <authorList>
            <person name="Burns J.A."/>
            <person name="Paasch A."/>
            <person name="Narechania A."/>
            <person name="Kim E."/>
        </authorList>
    </citation>
    <scope>NUCLEOTIDE SEQUENCE [LARGE SCALE GENOMIC DNA]</scope>
    <source>
        <strain evidence="1 2">PLY_AMNH</strain>
    </source>
</reference>
<dbReference type="InterPro" id="IPR011050">
    <property type="entry name" value="Pectin_lyase_fold/virulence"/>
</dbReference>
<name>A0AAE0C4I6_9CHLO</name>
<dbReference type="SUPFAM" id="SSF51126">
    <property type="entry name" value="Pectin lyase-like"/>
    <property type="match status" value="1"/>
</dbReference>
<comment type="caution">
    <text evidence="1">The sequence shown here is derived from an EMBL/GenBank/DDBJ whole genome shotgun (WGS) entry which is preliminary data.</text>
</comment>
<evidence type="ECO:0000313" key="1">
    <source>
        <dbReference type="EMBL" id="KAK3247594.1"/>
    </source>
</evidence>
<dbReference type="AlphaFoldDB" id="A0AAE0C4I6"/>
<accession>A0AAE0C4I6</accession>